<dbReference type="Proteomes" id="UP000183954">
    <property type="component" value="Unassembled WGS sequence"/>
</dbReference>
<sequence>MEKIQSETQSTLEIRWESLPLVLSVEQVAELVDVGTQQIYDLSRTKDFPARRFGRIIKISRDALRQWMGEDIHKPMDGGWQDESNTMSLVRQTAGRI</sequence>
<evidence type="ECO:0000259" key="1">
    <source>
        <dbReference type="Pfam" id="PF12728"/>
    </source>
</evidence>
<dbReference type="Pfam" id="PF12728">
    <property type="entry name" value="HTH_17"/>
    <property type="match status" value="1"/>
</dbReference>
<dbReference type="EMBL" id="FQXJ01000003">
    <property type="protein sequence ID" value="SHH09181.1"/>
    <property type="molecule type" value="Genomic_DNA"/>
</dbReference>
<dbReference type="InterPro" id="IPR010093">
    <property type="entry name" value="SinI_DNA-bd"/>
</dbReference>
<proteinExistence type="predicted"/>
<feature type="domain" description="Helix-turn-helix" evidence="1">
    <location>
        <begin position="22"/>
        <end position="68"/>
    </location>
</feature>
<evidence type="ECO:0000313" key="2">
    <source>
        <dbReference type="EMBL" id="SHH09181.1"/>
    </source>
</evidence>
<dbReference type="InterPro" id="IPR041657">
    <property type="entry name" value="HTH_17"/>
</dbReference>
<dbReference type="AlphaFoldDB" id="A0A1M5Q5X7"/>
<keyword evidence="3" id="KW-1185">Reference proteome</keyword>
<dbReference type="NCBIfam" id="TIGR01764">
    <property type="entry name" value="excise"/>
    <property type="match status" value="1"/>
</dbReference>
<reference evidence="3" key="1">
    <citation type="submission" date="2016-11" db="EMBL/GenBank/DDBJ databases">
        <authorList>
            <person name="Varghese N."/>
            <person name="Submissions S."/>
        </authorList>
    </citation>
    <scope>NUCLEOTIDE SEQUENCE [LARGE SCALE GENOMIC DNA]</scope>
    <source>
        <strain evidence="3">DSM 15449</strain>
    </source>
</reference>
<accession>A0A1M5Q5X7</accession>
<dbReference type="RefSeq" id="WP_073027069.1">
    <property type="nucleotide sequence ID" value="NZ_FQXJ01000003.1"/>
</dbReference>
<name>A0A1M5Q5X7_9FIRM</name>
<dbReference type="GO" id="GO:0003677">
    <property type="term" value="F:DNA binding"/>
    <property type="evidence" value="ECO:0007669"/>
    <property type="project" value="InterPro"/>
</dbReference>
<dbReference type="STRING" id="1121420.SAMN02746098_00144"/>
<gene>
    <name evidence="2" type="ORF">SAMN02746098_00144</name>
</gene>
<organism evidence="2 3">
    <name type="scientific">Desulfosporosinus lacus DSM 15449</name>
    <dbReference type="NCBI Taxonomy" id="1121420"/>
    <lineage>
        <taxon>Bacteria</taxon>
        <taxon>Bacillati</taxon>
        <taxon>Bacillota</taxon>
        <taxon>Clostridia</taxon>
        <taxon>Eubacteriales</taxon>
        <taxon>Desulfitobacteriaceae</taxon>
        <taxon>Desulfosporosinus</taxon>
    </lineage>
</organism>
<protein>
    <submittedName>
        <fullName evidence="2">DNA binding domain-containing protein, excisionase family</fullName>
    </submittedName>
</protein>
<evidence type="ECO:0000313" key="3">
    <source>
        <dbReference type="Proteomes" id="UP000183954"/>
    </source>
</evidence>
<dbReference type="OrthoDB" id="1684751at2"/>